<dbReference type="InterPro" id="IPR050475">
    <property type="entry name" value="Prenyltransferase_related"/>
</dbReference>
<feature type="transmembrane region" description="Helical" evidence="6">
    <location>
        <begin position="177"/>
        <end position="195"/>
    </location>
</feature>
<dbReference type="InterPro" id="IPR044878">
    <property type="entry name" value="UbiA_sf"/>
</dbReference>
<dbReference type="GO" id="GO:0016020">
    <property type="term" value="C:membrane"/>
    <property type="evidence" value="ECO:0007669"/>
    <property type="project" value="UniProtKB-SubCell"/>
</dbReference>
<feature type="transmembrane region" description="Helical" evidence="6">
    <location>
        <begin position="112"/>
        <end position="129"/>
    </location>
</feature>
<dbReference type="NCBIfam" id="NF009512">
    <property type="entry name" value="PRK12872.1-1"/>
    <property type="match status" value="1"/>
</dbReference>
<keyword evidence="3 6" id="KW-0812">Transmembrane</keyword>
<keyword evidence="5 6" id="KW-0472">Membrane</keyword>
<keyword evidence="7" id="KW-0808">Transferase</keyword>
<dbReference type="RefSeq" id="WP_108904426.1">
    <property type="nucleotide sequence ID" value="NZ_CP029187.1"/>
</dbReference>
<evidence type="ECO:0000313" key="7">
    <source>
        <dbReference type="EMBL" id="AWI26649.1"/>
    </source>
</evidence>
<evidence type="ECO:0000256" key="6">
    <source>
        <dbReference type="SAM" id="Phobius"/>
    </source>
</evidence>
<proteinExistence type="predicted"/>
<protein>
    <submittedName>
        <fullName evidence="7">Prenyltransferase</fullName>
    </submittedName>
</protein>
<accession>A0A2S1SJV2</accession>
<evidence type="ECO:0000256" key="1">
    <source>
        <dbReference type="ARBA" id="ARBA00004141"/>
    </source>
</evidence>
<comment type="subcellular location">
    <subcellularLocation>
        <location evidence="1">Membrane</location>
        <topology evidence="1">Multi-pass membrane protein</topology>
    </subcellularLocation>
</comment>
<dbReference type="OrthoDB" id="9811562at2"/>
<gene>
    <name evidence="7" type="ORF">HYN49_12490</name>
</gene>
<dbReference type="Pfam" id="PF01040">
    <property type="entry name" value="UbiA"/>
    <property type="match status" value="1"/>
</dbReference>
<dbReference type="Gene3D" id="1.20.120.1780">
    <property type="entry name" value="UbiA prenyltransferase"/>
    <property type="match status" value="1"/>
</dbReference>
<feature type="transmembrane region" description="Helical" evidence="6">
    <location>
        <begin position="43"/>
        <end position="63"/>
    </location>
</feature>
<evidence type="ECO:0000313" key="8">
    <source>
        <dbReference type="Proteomes" id="UP000244937"/>
    </source>
</evidence>
<feature type="transmembrane region" description="Helical" evidence="6">
    <location>
        <begin position="88"/>
        <end position="106"/>
    </location>
</feature>
<feature type="transmembrane region" description="Helical" evidence="6">
    <location>
        <begin position="228"/>
        <end position="248"/>
    </location>
</feature>
<evidence type="ECO:0000256" key="4">
    <source>
        <dbReference type="ARBA" id="ARBA00022989"/>
    </source>
</evidence>
<organism evidence="7 8">
    <name type="scientific">Flavobacterium pallidum</name>
    <dbReference type="NCBI Taxonomy" id="2172098"/>
    <lineage>
        <taxon>Bacteria</taxon>
        <taxon>Pseudomonadati</taxon>
        <taxon>Bacteroidota</taxon>
        <taxon>Flavobacteriia</taxon>
        <taxon>Flavobacteriales</taxon>
        <taxon>Flavobacteriaceae</taxon>
        <taxon>Flavobacterium</taxon>
    </lineage>
</organism>
<feature type="transmembrane region" description="Helical" evidence="6">
    <location>
        <begin position="293"/>
        <end position="311"/>
    </location>
</feature>
<dbReference type="PANTHER" id="PTHR42723:SF1">
    <property type="entry name" value="CHLOROPHYLL SYNTHASE, CHLOROPLASTIC"/>
    <property type="match status" value="1"/>
</dbReference>
<evidence type="ECO:0000256" key="5">
    <source>
        <dbReference type="ARBA" id="ARBA00023136"/>
    </source>
</evidence>
<dbReference type="GO" id="GO:0016765">
    <property type="term" value="F:transferase activity, transferring alkyl or aryl (other than methyl) groups"/>
    <property type="evidence" value="ECO:0007669"/>
    <property type="project" value="InterPro"/>
</dbReference>
<feature type="transmembrane region" description="Helical" evidence="6">
    <location>
        <begin position="7"/>
        <end position="23"/>
    </location>
</feature>
<dbReference type="EMBL" id="CP029187">
    <property type="protein sequence ID" value="AWI26649.1"/>
    <property type="molecule type" value="Genomic_DNA"/>
</dbReference>
<dbReference type="PANTHER" id="PTHR42723">
    <property type="entry name" value="CHLOROPHYLL SYNTHASE"/>
    <property type="match status" value="1"/>
</dbReference>
<evidence type="ECO:0000256" key="3">
    <source>
        <dbReference type="ARBA" id="ARBA00022692"/>
    </source>
</evidence>
<keyword evidence="8" id="KW-1185">Reference proteome</keyword>
<dbReference type="CDD" id="cd13961">
    <property type="entry name" value="PT_UbiA_DGGGPS"/>
    <property type="match status" value="1"/>
</dbReference>
<dbReference type="Proteomes" id="UP000244937">
    <property type="component" value="Chromosome"/>
</dbReference>
<dbReference type="KEGG" id="fpal:HYN49_12490"/>
<name>A0A2S1SJV2_9FLAO</name>
<dbReference type="AlphaFoldDB" id="A0A2S1SJV2"/>
<keyword evidence="4 6" id="KW-1133">Transmembrane helix</keyword>
<evidence type="ECO:0000256" key="2">
    <source>
        <dbReference type="ARBA" id="ARBA00022475"/>
    </source>
</evidence>
<dbReference type="InterPro" id="IPR000537">
    <property type="entry name" value="UbiA_prenyltransferase"/>
</dbReference>
<feature type="transmembrane region" description="Helical" evidence="6">
    <location>
        <begin position="254"/>
        <end position="273"/>
    </location>
</feature>
<keyword evidence="2" id="KW-1003">Cell membrane</keyword>
<reference evidence="7 8" key="1">
    <citation type="submission" date="2018-05" db="EMBL/GenBank/DDBJ databases">
        <title>Genome sequencing of Flavobacterium sp. HYN0049.</title>
        <authorList>
            <person name="Yi H."/>
            <person name="Baek C."/>
        </authorList>
    </citation>
    <scope>NUCLEOTIDE SEQUENCE [LARGE SCALE GENOMIC DNA]</scope>
    <source>
        <strain evidence="7 8">HYN0049</strain>
    </source>
</reference>
<feature type="transmembrane region" description="Helical" evidence="6">
    <location>
        <begin position="136"/>
        <end position="157"/>
    </location>
</feature>
<dbReference type="Gene3D" id="1.10.357.140">
    <property type="entry name" value="UbiA prenyltransferase"/>
    <property type="match status" value="1"/>
</dbReference>
<sequence length="312" mass="34781">MKSFLKLIRIQNLIMIALMQFIFKYGCLDMRNVPTALNHWQFALLVLATVLIAAGGYIINNIVDQDTDHINRPSSVIAGKVISESTAYNIYAALNIAGVGIGFYLSNLIQKPGFSAIFIVISATLYLYATSFKRSFLIGNILVAAIASMSVIIVGIFELYPMTAHAITPEEQGTFAMYFEIFLDYALFSFLINLIREITKDAEDIEGDTAMGMNTLPIVLGLKMTRKILFTMTLIMVLGLLYYINIYYISNSLYAISAYMLVLVAGPLVYFMLKAFPAATAKDFHLLSNVLKLVLFFGILSILLLNINIRYA</sequence>